<dbReference type="OrthoDB" id="4534407at2"/>
<dbReference type="PANTHER" id="PTHR33744">
    <property type="entry name" value="CARBOHYDRATE DIACID REGULATOR"/>
    <property type="match status" value="1"/>
</dbReference>
<dbReference type="EMBL" id="PJMW01000002">
    <property type="protein sequence ID" value="PKV81171.1"/>
    <property type="molecule type" value="Genomic_DNA"/>
</dbReference>
<dbReference type="Pfam" id="PF13556">
    <property type="entry name" value="HTH_30"/>
    <property type="match status" value="1"/>
</dbReference>
<dbReference type="InterPro" id="IPR051448">
    <property type="entry name" value="CdaR-like_regulators"/>
</dbReference>
<dbReference type="Gene3D" id="1.10.10.2840">
    <property type="entry name" value="PucR C-terminal helix-turn-helix domain"/>
    <property type="match status" value="1"/>
</dbReference>
<gene>
    <name evidence="4" type="ORF">ATK86_5634</name>
</gene>
<proteinExistence type="predicted"/>
<evidence type="ECO:0000256" key="1">
    <source>
        <dbReference type="SAM" id="MobiDB-lite"/>
    </source>
</evidence>
<dbReference type="InterPro" id="IPR042070">
    <property type="entry name" value="PucR_C-HTH_sf"/>
</dbReference>
<feature type="compositionally biased region" description="Polar residues" evidence="1">
    <location>
        <begin position="1"/>
        <end position="12"/>
    </location>
</feature>
<feature type="domain" description="RsbT co-antagonist protein RsbRD N-terminal" evidence="3">
    <location>
        <begin position="52"/>
        <end position="161"/>
    </location>
</feature>
<dbReference type="AlphaFoldDB" id="A0A2N3VHS7"/>
<protein>
    <submittedName>
        <fullName evidence="4">PucR-like helix-turn-helix protein</fullName>
    </submittedName>
</protein>
<dbReference type="Proteomes" id="UP000233766">
    <property type="component" value="Unassembled WGS sequence"/>
</dbReference>
<keyword evidence="5" id="KW-1185">Reference proteome</keyword>
<organism evidence="4 5">
    <name type="scientific">Nocardia fluminea</name>
    <dbReference type="NCBI Taxonomy" id="134984"/>
    <lineage>
        <taxon>Bacteria</taxon>
        <taxon>Bacillati</taxon>
        <taxon>Actinomycetota</taxon>
        <taxon>Actinomycetes</taxon>
        <taxon>Mycobacteriales</taxon>
        <taxon>Nocardiaceae</taxon>
        <taxon>Nocardia</taxon>
    </lineage>
</organism>
<feature type="domain" description="PucR C-terminal helix-turn-helix" evidence="2">
    <location>
        <begin position="342"/>
        <end position="399"/>
    </location>
</feature>
<dbReference type="InterPro" id="IPR025751">
    <property type="entry name" value="RsbRD_N_dom"/>
</dbReference>
<dbReference type="InterPro" id="IPR025736">
    <property type="entry name" value="PucR_C-HTH_dom"/>
</dbReference>
<name>A0A2N3VHS7_9NOCA</name>
<dbReference type="Pfam" id="PF14361">
    <property type="entry name" value="RsbRD_N"/>
    <property type="match status" value="1"/>
</dbReference>
<evidence type="ECO:0000259" key="3">
    <source>
        <dbReference type="Pfam" id="PF14361"/>
    </source>
</evidence>
<sequence>MLTSTRPRTTVLQLGGAPASSHLRRDPYLSQRLLAMMAGSDIRTGERMACGIRRAEVEEVVRGCLDLIAAALQGISPTTVPPALSARIVDWAAEGAALETVLGAVHAGFRFVSDQLTRRATSADQQNVLVAGQRIAAVLEAVTTSFTSAYLGVLRSEARVSDEAGEVFASALITGAPESSWRHTSGFVVSEAYAVLALAGAHDPVEDVAGADISSRRWLRRLRVELASFVGGSPPAVLGERGATVLIPAADLADADVVSLFERLQAAVGTPLRAGLARAAVCDVPDATREAYELLDLAERLHRPAGVYRMADLVMEYQITRAEIGRDQLAALLDPLDDQPELVDTLAAYIRHQRNRRRTARTLNVHPNTVDYRLNRVAHHTGLDPTHVNGLWYLQAALVAHAYDIGATDPRTADSDALAGAIERRTGKWTDPAVSRS</sequence>
<evidence type="ECO:0000259" key="2">
    <source>
        <dbReference type="Pfam" id="PF13556"/>
    </source>
</evidence>
<evidence type="ECO:0000313" key="4">
    <source>
        <dbReference type="EMBL" id="PKV81171.1"/>
    </source>
</evidence>
<comment type="caution">
    <text evidence="4">The sequence shown here is derived from an EMBL/GenBank/DDBJ whole genome shotgun (WGS) entry which is preliminary data.</text>
</comment>
<feature type="region of interest" description="Disordered" evidence="1">
    <location>
        <begin position="1"/>
        <end position="23"/>
    </location>
</feature>
<reference evidence="4 5" key="1">
    <citation type="submission" date="2017-12" db="EMBL/GenBank/DDBJ databases">
        <title>Sequencing the genomes of 1000 Actinobacteria strains.</title>
        <authorList>
            <person name="Klenk H.-P."/>
        </authorList>
    </citation>
    <scope>NUCLEOTIDE SEQUENCE [LARGE SCALE GENOMIC DNA]</scope>
    <source>
        <strain evidence="4 5">DSM 44489</strain>
    </source>
</reference>
<evidence type="ECO:0000313" key="5">
    <source>
        <dbReference type="Proteomes" id="UP000233766"/>
    </source>
</evidence>
<accession>A0A2N3VHS7</accession>